<dbReference type="EMBL" id="VYZL01004252">
    <property type="protein sequence ID" value="NWR63628.1"/>
    <property type="molecule type" value="Genomic_DNA"/>
</dbReference>
<dbReference type="PANTHER" id="PTHR14362">
    <property type="entry name" value="COILED-COIL DOMAIN-CONTAINING PROTEIN 81"/>
    <property type="match status" value="1"/>
</dbReference>
<feature type="non-terminal residue" evidence="2">
    <location>
        <position position="1"/>
    </location>
</feature>
<protein>
    <submittedName>
        <fullName evidence="2">CCD81 protein</fullName>
    </submittedName>
</protein>
<feature type="non-terminal residue" evidence="2">
    <location>
        <position position="109"/>
    </location>
</feature>
<dbReference type="InterPro" id="IPR026295">
    <property type="entry name" value="CCD81"/>
</dbReference>
<reference evidence="2 3" key="1">
    <citation type="submission" date="2019-09" db="EMBL/GenBank/DDBJ databases">
        <title>Bird 10,000 Genomes (B10K) Project - Family phase.</title>
        <authorList>
            <person name="Zhang G."/>
        </authorList>
    </citation>
    <scope>NUCLEOTIDE SEQUENCE [LARGE SCALE GENOMIC DNA]</scope>
    <source>
        <strain evidence="2">B10K-DU-012-80</strain>
    </source>
</reference>
<gene>
    <name evidence="2" type="primary">Ccdc81_2</name>
    <name evidence="2" type="ORF">BUCABY_R15390</name>
</gene>
<comment type="caution">
    <text evidence="2">The sequence shown here is derived from an EMBL/GenBank/DDBJ whole genome shotgun (WGS) entry which is preliminary data.</text>
</comment>
<sequence length="109" mass="11643">LLLLQGIRIPTLGSFEVVPTRIQVGEEVVTVQSPVFHLARNIVGVHGLVDDKDYLPGNKELEPLKYSTVAAVASVSRQKVGACIEGTTSLLSRCLGKGENVALVLRHVG</sequence>
<dbReference type="Proteomes" id="UP000551127">
    <property type="component" value="Unassembled WGS sequence"/>
</dbReference>
<dbReference type="PANTHER" id="PTHR14362:SF2">
    <property type="entry name" value="COILED-COIL DOMAIN-CONTAINING PROTEIN 81"/>
    <property type="match status" value="1"/>
</dbReference>
<proteinExistence type="predicted"/>
<organism evidence="2 3">
    <name type="scientific">Bucorvus abyssinicus</name>
    <name type="common">Northern ground-hornbill</name>
    <name type="synonym">Abyssinian ground-hornbill</name>
    <dbReference type="NCBI Taxonomy" id="153643"/>
    <lineage>
        <taxon>Eukaryota</taxon>
        <taxon>Metazoa</taxon>
        <taxon>Chordata</taxon>
        <taxon>Craniata</taxon>
        <taxon>Vertebrata</taxon>
        <taxon>Euteleostomi</taxon>
        <taxon>Archelosauria</taxon>
        <taxon>Archosauria</taxon>
        <taxon>Dinosauria</taxon>
        <taxon>Saurischia</taxon>
        <taxon>Theropoda</taxon>
        <taxon>Coelurosauria</taxon>
        <taxon>Aves</taxon>
        <taxon>Neognathae</taxon>
        <taxon>Neoaves</taxon>
        <taxon>Telluraves</taxon>
        <taxon>Coraciimorphae</taxon>
        <taxon>Bucerotiformes</taxon>
        <taxon>Bucorvidae</taxon>
        <taxon>Bucorvus</taxon>
    </lineage>
</organism>
<keyword evidence="3" id="KW-1185">Reference proteome</keyword>
<feature type="domain" description="CCDC81 HU" evidence="1">
    <location>
        <begin position="61"/>
        <end position="109"/>
    </location>
</feature>
<accession>A0A7K4YXU9</accession>
<dbReference type="AlphaFoldDB" id="A0A7K4YXU9"/>
<dbReference type="Pfam" id="PF18289">
    <property type="entry name" value="HU-CCDC81_euk_2"/>
    <property type="match status" value="1"/>
</dbReference>
<evidence type="ECO:0000313" key="2">
    <source>
        <dbReference type="EMBL" id="NWR63628.1"/>
    </source>
</evidence>
<dbReference type="GO" id="GO:0005815">
    <property type="term" value="C:microtubule organizing center"/>
    <property type="evidence" value="ECO:0007669"/>
    <property type="project" value="TreeGrafter"/>
</dbReference>
<dbReference type="InterPro" id="IPR040673">
    <property type="entry name" value="CCDC81_HU_dom_2"/>
</dbReference>
<evidence type="ECO:0000313" key="3">
    <source>
        <dbReference type="Proteomes" id="UP000551127"/>
    </source>
</evidence>
<dbReference type="OrthoDB" id="125906at2759"/>
<evidence type="ECO:0000259" key="1">
    <source>
        <dbReference type="Pfam" id="PF18289"/>
    </source>
</evidence>
<name>A0A7K4YXU9_BUCAB</name>